<evidence type="ECO:0000256" key="2">
    <source>
        <dbReference type="SAM" id="Phobius"/>
    </source>
</evidence>
<gene>
    <name evidence="3" type="ORF">DY240_13910</name>
</gene>
<dbReference type="AlphaFoldDB" id="A0A418KQC0"/>
<keyword evidence="2" id="KW-1133">Transmembrane helix</keyword>
<sequence length="259" mass="26861">MTRTTVPDDATVEAILRGVRIPPGGPDLPELAALSDAVEAIRRSADEAVPPTAELARRIALGDFAGIAPSPPPHVHPVRARLGRRVAAMSMRTRAVVALAAIFTGFTGVAAAGALPDAAQQRVESVIETVTPISFGESDEAGEFGQDVAEDAQDGGVDGQEVSEDAQELGNKPDDPGHDPTLPPLPTPVPTTPGDHRPDTPGQPDDVPGTDPTAPEQRPTDPADPPVAPDERPADPADPPSGAEDRQPTELPQPGERRP</sequence>
<dbReference type="EMBL" id="QUAL01000137">
    <property type="protein sequence ID" value="RIQ22321.1"/>
    <property type="molecule type" value="Genomic_DNA"/>
</dbReference>
<accession>A0A418KQC0</accession>
<name>A0A418KQC0_9ACTN</name>
<organism evidence="3 4">
    <name type="scientific">Jiangella rhizosphaerae</name>
    <dbReference type="NCBI Taxonomy" id="2293569"/>
    <lineage>
        <taxon>Bacteria</taxon>
        <taxon>Bacillati</taxon>
        <taxon>Actinomycetota</taxon>
        <taxon>Actinomycetes</taxon>
        <taxon>Jiangellales</taxon>
        <taxon>Jiangellaceae</taxon>
        <taxon>Jiangella</taxon>
    </lineage>
</organism>
<comment type="caution">
    <text evidence="3">The sequence shown here is derived from an EMBL/GenBank/DDBJ whole genome shotgun (WGS) entry which is preliminary data.</text>
</comment>
<dbReference type="OrthoDB" id="5197203at2"/>
<evidence type="ECO:0000313" key="3">
    <source>
        <dbReference type="EMBL" id="RIQ22321.1"/>
    </source>
</evidence>
<dbReference type="RefSeq" id="WP_119660469.1">
    <property type="nucleotide sequence ID" value="NZ_QUAL01000137.1"/>
</dbReference>
<evidence type="ECO:0000313" key="4">
    <source>
        <dbReference type="Proteomes" id="UP000284057"/>
    </source>
</evidence>
<keyword evidence="2" id="KW-0472">Membrane</keyword>
<dbReference type="Proteomes" id="UP000284057">
    <property type="component" value="Unassembled WGS sequence"/>
</dbReference>
<feature type="compositionally biased region" description="Pro residues" evidence="1">
    <location>
        <begin position="181"/>
        <end position="191"/>
    </location>
</feature>
<feature type="transmembrane region" description="Helical" evidence="2">
    <location>
        <begin position="95"/>
        <end position="115"/>
    </location>
</feature>
<proteinExistence type="predicted"/>
<feature type="region of interest" description="Disordered" evidence="1">
    <location>
        <begin position="150"/>
        <end position="259"/>
    </location>
</feature>
<keyword evidence="2" id="KW-0812">Transmembrane</keyword>
<evidence type="ECO:0000256" key="1">
    <source>
        <dbReference type="SAM" id="MobiDB-lite"/>
    </source>
</evidence>
<keyword evidence="4" id="KW-1185">Reference proteome</keyword>
<reference evidence="3 4" key="1">
    <citation type="submission" date="2018-09" db="EMBL/GenBank/DDBJ databases">
        <title>Isolation, diversity and antifungal activity of actinobacteria from wheat.</title>
        <authorList>
            <person name="Han C."/>
        </authorList>
    </citation>
    <scope>NUCLEOTIDE SEQUENCE [LARGE SCALE GENOMIC DNA]</scope>
    <source>
        <strain evidence="3 4">NEAU-YY265</strain>
    </source>
</reference>
<protein>
    <submittedName>
        <fullName evidence="3">Uncharacterized protein</fullName>
    </submittedName>
</protein>